<evidence type="ECO:0000256" key="5">
    <source>
        <dbReference type="ARBA" id="ARBA00022768"/>
    </source>
</evidence>
<keyword evidence="3" id="KW-0963">Cytoplasm</keyword>
<dbReference type="PRINTS" id="PR00315">
    <property type="entry name" value="ELONGATNFCT"/>
</dbReference>
<accession>A0AAJ0G628</accession>
<dbReference type="EMBL" id="JAWDJX010000036">
    <property type="protein sequence ID" value="KAK3049974.1"/>
    <property type="molecule type" value="Genomic_DNA"/>
</dbReference>
<dbReference type="GO" id="GO:0006417">
    <property type="term" value="P:regulation of translation"/>
    <property type="evidence" value="ECO:0007669"/>
    <property type="project" value="UniProtKB-KW"/>
</dbReference>
<dbReference type="PROSITE" id="PS00301">
    <property type="entry name" value="G_TR_1"/>
    <property type="match status" value="1"/>
</dbReference>
<dbReference type="InterPro" id="IPR009001">
    <property type="entry name" value="Transl_elong_EF1A/Init_IF2_C"/>
</dbReference>
<dbReference type="GO" id="GO:0002184">
    <property type="term" value="P:cytoplasmic translational termination"/>
    <property type="evidence" value="ECO:0007669"/>
    <property type="project" value="UniProtKB-ARBA"/>
</dbReference>
<proteinExistence type="inferred from homology"/>
<comment type="catalytic activity">
    <reaction evidence="10">
        <text>GTP + H2O = GDP + phosphate + H(+)</text>
        <dbReference type="Rhea" id="RHEA:19669"/>
        <dbReference type="ChEBI" id="CHEBI:15377"/>
        <dbReference type="ChEBI" id="CHEBI:15378"/>
        <dbReference type="ChEBI" id="CHEBI:37565"/>
        <dbReference type="ChEBI" id="CHEBI:43474"/>
        <dbReference type="ChEBI" id="CHEBI:58189"/>
    </reaction>
    <physiologicalReaction direction="left-to-right" evidence="10">
        <dbReference type="Rhea" id="RHEA:19670"/>
    </physiologicalReaction>
</comment>
<feature type="compositionally biased region" description="Basic and acidic residues" evidence="11">
    <location>
        <begin position="209"/>
        <end position="221"/>
    </location>
</feature>
<feature type="compositionally biased region" description="Basic and acidic residues" evidence="11">
    <location>
        <begin position="191"/>
        <end position="200"/>
    </location>
</feature>
<feature type="compositionally biased region" description="Basic and acidic residues" evidence="11">
    <location>
        <begin position="90"/>
        <end position="106"/>
    </location>
</feature>
<name>A0AAJ0G628_9PEZI</name>
<dbReference type="InterPro" id="IPR027417">
    <property type="entry name" value="P-loop_NTPase"/>
</dbReference>
<comment type="similarity">
    <text evidence="2">Belongs to the TRAFAC class translation factor GTPase superfamily. Classic translation factor GTPase family. EF-Tu/EF-1A subfamily.</text>
</comment>
<evidence type="ECO:0000256" key="8">
    <source>
        <dbReference type="ARBA" id="ARBA00022917"/>
    </source>
</evidence>
<dbReference type="InterPro" id="IPR004160">
    <property type="entry name" value="Transl_elong_EFTu/EF1A_C"/>
</dbReference>
<dbReference type="Pfam" id="PF08938">
    <property type="entry name" value="HBS1_N"/>
    <property type="match status" value="1"/>
</dbReference>
<evidence type="ECO:0000256" key="9">
    <source>
        <dbReference type="ARBA" id="ARBA00023134"/>
    </source>
</evidence>
<evidence type="ECO:0000256" key="1">
    <source>
        <dbReference type="ARBA" id="ARBA00004496"/>
    </source>
</evidence>
<feature type="region of interest" description="Disordered" evidence="11">
    <location>
        <begin position="78"/>
        <end position="106"/>
    </location>
</feature>
<feature type="region of interest" description="Disordered" evidence="11">
    <location>
        <begin position="166"/>
        <end position="240"/>
    </location>
</feature>
<reference evidence="13" key="1">
    <citation type="submission" date="2023-04" db="EMBL/GenBank/DDBJ databases">
        <title>Black Yeasts Isolated from many extreme environments.</title>
        <authorList>
            <person name="Coleine C."/>
            <person name="Stajich J.E."/>
            <person name="Selbmann L."/>
        </authorList>
    </citation>
    <scope>NUCLEOTIDE SEQUENCE</scope>
    <source>
        <strain evidence="13">CCFEE 5312</strain>
    </source>
</reference>
<evidence type="ECO:0000256" key="11">
    <source>
        <dbReference type="SAM" id="MobiDB-lite"/>
    </source>
</evidence>
<dbReference type="InterPro" id="IPR000795">
    <property type="entry name" value="T_Tr_GTP-bd_dom"/>
</dbReference>
<dbReference type="PANTHER" id="PTHR23115">
    <property type="entry name" value="TRANSLATION FACTOR"/>
    <property type="match status" value="1"/>
</dbReference>
<organism evidence="13 14">
    <name type="scientific">Extremus antarcticus</name>
    <dbReference type="NCBI Taxonomy" id="702011"/>
    <lineage>
        <taxon>Eukaryota</taxon>
        <taxon>Fungi</taxon>
        <taxon>Dikarya</taxon>
        <taxon>Ascomycota</taxon>
        <taxon>Pezizomycotina</taxon>
        <taxon>Dothideomycetes</taxon>
        <taxon>Dothideomycetidae</taxon>
        <taxon>Mycosphaerellales</taxon>
        <taxon>Extremaceae</taxon>
        <taxon>Extremus</taxon>
    </lineage>
</organism>
<comment type="subcellular location">
    <subcellularLocation>
        <location evidence="1">Cytoplasm</location>
    </subcellularLocation>
</comment>
<evidence type="ECO:0000256" key="7">
    <source>
        <dbReference type="ARBA" id="ARBA00022845"/>
    </source>
</evidence>
<dbReference type="FunFam" id="2.40.30.10:FF:000020">
    <property type="entry name" value="Translation elongation factor EF-1"/>
    <property type="match status" value="1"/>
</dbReference>
<feature type="domain" description="Tr-type G" evidence="12">
    <location>
        <begin position="346"/>
        <end position="591"/>
    </location>
</feature>
<dbReference type="SUPFAM" id="SSF52540">
    <property type="entry name" value="P-loop containing nucleoside triphosphate hydrolases"/>
    <property type="match status" value="1"/>
</dbReference>
<dbReference type="Proteomes" id="UP001271007">
    <property type="component" value="Unassembled WGS sequence"/>
</dbReference>
<dbReference type="InterPro" id="IPR050100">
    <property type="entry name" value="TRAFAC_GTPase_members"/>
</dbReference>
<keyword evidence="14" id="KW-1185">Reference proteome</keyword>
<keyword evidence="6" id="KW-0378">Hydrolase</keyword>
<dbReference type="Pfam" id="PF00009">
    <property type="entry name" value="GTP_EFTU"/>
    <property type="match status" value="1"/>
</dbReference>
<protein>
    <recommendedName>
        <fullName evidence="12">Tr-type G domain-containing protein</fullName>
    </recommendedName>
</protein>
<evidence type="ECO:0000256" key="6">
    <source>
        <dbReference type="ARBA" id="ARBA00022801"/>
    </source>
</evidence>
<dbReference type="GO" id="GO:0005525">
    <property type="term" value="F:GTP binding"/>
    <property type="evidence" value="ECO:0007669"/>
    <property type="project" value="UniProtKB-KW"/>
</dbReference>
<dbReference type="GO" id="GO:0003746">
    <property type="term" value="F:translation elongation factor activity"/>
    <property type="evidence" value="ECO:0007669"/>
    <property type="project" value="UniProtKB-KW"/>
</dbReference>
<dbReference type="GO" id="GO:0003924">
    <property type="term" value="F:GTPase activity"/>
    <property type="evidence" value="ECO:0007669"/>
    <property type="project" value="InterPro"/>
</dbReference>
<dbReference type="AlphaFoldDB" id="A0AAJ0G628"/>
<keyword evidence="8" id="KW-0648">Protein biosynthesis</keyword>
<keyword evidence="7" id="KW-0810">Translation regulation</keyword>
<evidence type="ECO:0000256" key="10">
    <source>
        <dbReference type="ARBA" id="ARBA00049117"/>
    </source>
</evidence>
<evidence type="ECO:0000259" key="12">
    <source>
        <dbReference type="PROSITE" id="PS51722"/>
    </source>
</evidence>
<feature type="compositionally biased region" description="Acidic residues" evidence="11">
    <location>
        <begin position="9"/>
        <end position="32"/>
    </location>
</feature>
<dbReference type="Pfam" id="PF03143">
    <property type="entry name" value="GTP_EFTU_D3"/>
    <property type="match status" value="1"/>
</dbReference>
<keyword evidence="5" id="KW-0251">Elongation factor</keyword>
<dbReference type="SUPFAM" id="SSF50447">
    <property type="entry name" value="Translation proteins"/>
    <property type="match status" value="1"/>
</dbReference>
<comment type="caution">
    <text evidence="13">The sequence shown here is derived from an EMBL/GenBank/DDBJ whole genome shotgun (WGS) entry which is preliminary data.</text>
</comment>
<evidence type="ECO:0000313" key="13">
    <source>
        <dbReference type="EMBL" id="KAK3049974.1"/>
    </source>
</evidence>
<evidence type="ECO:0000313" key="14">
    <source>
        <dbReference type="Proteomes" id="UP001271007"/>
    </source>
</evidence>
<dbReference type="CDD" id="cd16267">
    <property type="entry name" value="HBS1-like_II"/>
    <property type="match status" value="1"/>
</dbReference>
<gene>
    <name evidence="13" type="ORF">LTR09_008894</name>
</gene>
<keyword evidence="4" id="KW-0547">Nucleotide-binding</keyword>
<feature type="compositionally biased region" description="Acidic residues" evidence="11">
    <location>
        <begin position="230"/>
        <end position="239"/>
    </location>
</feature>
<dbReference type="InterPro" id="IPR009000">
    <property type="entry name" value="Transl_B-barrel_sf"/>
</dbReference>
<sequence length="785" mass="84724">MQRVKNIDYDEDDVYSEEEEYHEEPSYTDEDRESFTALTPVVRAELQESGLQASDKEIEEALWHYYWHVGKSVAYLKNSRTPRPQQPQQGKKDKEKPKSKFDQAAEESAKKAGCMIPFPSTASDWFQGISWSVIPLGIQGELVPAFAAYPRPQLLGGSSKLAKLAEERRKKAAASQAAPAAPSGALGSLDRLSKSKDVKENVLPPTMPEPRKYPIRQKREPTPPPKEPSPEPEEATEDLPDLRASPTEFAKTMATHAAPSQVAEAAETHMDSIFRSSSNEDPFKGPSPDDTVMRAQWHSKGINKHARKPSDGLLIKKTEALKLEPKIKSKGLDVPKLWAEGRASRKSAAAFVVIGHVDHGKSTLMGRLLLDTGAVAQRDIDKYAALLIPHTFVSMLINARRYQKQATELNKSSFALAWVMDTGSEERERGITVDIAQHPFSTLTTDFTVLDAPGHRDFVPNMLAGASMADLAVLVVDANQLESGMKGQTREHILLAKACGLERVVVAVNKLDATTPTAWDENTFQSVRSGVQKLLTSVGFQDPNISFVPCSGLSGTNVVNPAPSTGPTAWVASTSGTILQQLESSPPTSPPEELVKAPLRLQITDVFRGSITNPISVSGRLAAGNVQIGDTVLTQPSGEKAIVKGIEISAEPREWAVAGELVTLHLSDIDPVHLRAGDVLCSVDKPVAIVRNFVAQVTAMEALLPQGVDVHVGRLHVPGSVAALISTVDANGEVVRKKPRVVKGGDTANVKVSLQEGAPLAVGDRIILRSGGSTIAAGQVDRTGS</sequence>
<dbReference type="Gene3D" id="3.40.50.300">
    <property type="entry name" value="P-loop containing nucleotide triphosphate hydrolases"/>
    <property type="match status" value="1"/>
</dbReference>
<feature type="region of interest" description="Disordered" evidence="11">
    <location>
        <begin position="1"/>
        <end position="33"/>
    </location>
</feature>
<evidence type="ECO:0000256" key="3">
    <source>
        <dbReference type="ARBA" id="ARBA00022490"/>
    </source>
</evidence>
<dbReference type="InterPro" id="IPR031157">
    <property type="entry name" value="G_TR_CS"/>
</dbReference>
<keyword evidence="9" id="KW-0342">GTP-binding</keyword>
<feature type="compositionally biased region" description="Low complexity" evidence="11">
    <location>
        <begin position="173"/>
        <end position="189"/>
    </location>
</feature>
<dbReference type="GO" id="GO:0005829">
    <property type="term" value="C:cytosol"/>
    <property type="evidence" value="ECO:0007669"/>
    <property type="project" value="GOC"/>
</dbReference>
<dbReference type="PROSITE" id="PS51722">
    <property type="entry name" value="G_TR_2"/>
    <property type="match status" value="1"/>
</dbReference>
<evidence type="ECO:0000256" key="2">
    <source>
        <dbReference type="ARBA" id="ARBA00007249"/>
    </source>
</evidence>
<dbReference type="SUPFAM" id="SSF50465">
    <property type="entry name" value="EF-Tu/eEF-1alpha/eIF2-gamma C-terminal domain"/>
    <property type="match status" value="1"/>
</dbReference>
<dbReference type="Gene3D" id="2.40.30.10">
    <property type="entry name" value="Translation factors"/>
    <property type="match status" value="2"/>
</dbReference>
<evidence type="ECO:0000256" key="4">
    <source>
        <dbReference type="ARBA" id="ARBA00022741"/>
    </source>
</evidence>
<dbReference type="InterPro" id="IPR015033">
    <property type="entry name" value="HBS1-like_N"/>
</dbReference>